<sequence>MADQLNDDDIEGEICDCGCGIEFIPQTVGYRFRFIDEVNGGFREGYVEWEMIHDLWINFIPIIEDEVLLWGEFKNFIVASHMEKPNVAVWTHLFNVFCIKDDPERFNARIKFVAIN</sequence>
<protein>
    <submittedName>
        <fullName evidence="1">Uncharacterized protein</fullName>
    </submittedName>
</protein>
<name>A0A6C0HGE6_9ZZZZ</name>
<dbReference type="EMBL" id="MN739950">
    <property type="protein sequence ID" value="QHT79549.1"/>
    <property type="molecule type" value="Genomic_DNA"/>
</dbReference>
<proteinExistence type="predicted"/>
<dbReference type="AlphaFoldDB" id="A0A6C0HGE6"/>
<organism evidence="1">
    <name type="scientific">viral metagenome</name>
    <dbReference type="NCBI Taxonomy" id="1070528"/>
    <lineage>
        <taxon>unclassified sequences</taxon>
        <taxon>metagenomes</taxon>
        <taxon>organismal metagenomes</taxon>
    </lineage>
</organism>
<reference evidence="1" key="1">
    <citation type="journal article" date="2020" name="Nature">
        <title>Giant virus diversity and host interactions through global metagenomics.</title>
        <authorList>
            <person name="Schulz F."/>
            <person name="Roux S."/>
            <person name="Paez-Espino D."/>
            <person name="Jungbluth S."/>
            <person name="Walsh D.A."/>
            <person name="Denef V.J."/>
            <person name="McMahon K.D."/>
            <person name="Konstantinidis K.T."/>
            <person name="Eloe-Fadrosh E.A."/>
            <person name="Kyrpides N.C."/>
            <person name="Woyke T."/>
        </authorList>
    </citation>
    <scope>NUCLEOTIDE SEQUENCE</scope>
    <source>
        <strain evidence="1">GVMAG-M-3300023184-101</strain>
    </source>
</reference>
<accession>A0A6C0HGE6</accession>
<evidence type="ECO:0000313" key="1">
    <source>
        <dbReference type="EMBL" id="QHT79549.1"/>
    </source>
</evidence>